<dbReference type="AlphaFoldDB" id="A0A162U2B1"/>
<reference evidence="1 2" key="1">
    <citation type="submission" date="2016-04" db="EMBL/GenBank/DDBJ databases">
        <title>Genome sequence of Clostridium magnum DSM 2767.</title>
        <authorList>
            <person name="Poehlein A."/>
            <person name="Uhlig R."/>
            <person name="Fischer R."/>
            <person name="Bahl H."/>
            <person name="Daniel R."/>
        </authorList>
    </citation>
    <scope>NUCLEOTIDE SEQUENCE [LARGE SCALE GENOMIC DNA]</scope>
    <source>
        <strain evidence="1 2">DSM 2767</strain>
    </source>
</reference>
<evidence type="ECO:0008006" key="3">
    <source>
        <dbReference type="Google" id="ProtNLM"/>
    </source>
</evidence>
<dbReference type="PANTHER" id="PTHR39450:SF1">
    <property type="entry name" value="DUF1667 DOMAIN-CONTAINING PROTEIN"/>
    <property type="match status" value="1"/>
</dbReference>
<dbReference type="PATRIC" id="fig|1121326.3.peg.352"/>
<proteinExistence type="predicted"/>
<evidence type="ECO:0000313" key="1">
    <source>
        <dbReference type="EMBL" id="KZL93351.1"/>
    </source>
</evidence>
<dbReference type="OrthoDB" id="9811531at2"/>
<dbReference type="RefSeq" id="WP_066617134.1">
    <property type="nucleotide sequence ID" value="NZ_FQXL01000015.1"/>
</dbReference>
<gene>
    <name evidence="1" type="ORF">CLMAG_03750</name>
</gene>
<comment type="caution">
    <text evidence="1">The sequence shown here is derived from an EMBL/GenBank/DDBJ whole genome shotgun (WGS) entry which is preliminary data.</text>
</comment>
<dbReference type="Proteomes" id="UP000076603">
    <property type="component" value="Unassembled WGS sequence"/>
</dbReference>
<dbReference type="PANTHER" id="PTHR39450">
    <property type="entry name" value="MOLYBDOPTERIN OXIDOREDUCTASE, 4FE-4S CLUSTER-BINDING SUBUNIT"/>
    <property type="match status" value="1"/>
</dbReference>
<name>A0A162U2B1_9CLOT</name>
<dbReference type="Gene3D" id="3.10.530.10">
    <property type="entry name" value="CPE0013-like"/>
    <property type="match status" value="1"/>
</dbReference>
<organism evidence="1 2">
    <name type="scientific">Clostridium magnum DSM 2767</name>
    <dbReference type="NCBI Taxonomy" id="1121326"/>
    <lineage>
        <taxon>Bacteria</taxon>
        <taxon>Bacillati</taxon>
        <taxon>Bacillota</taxon>
        <taxon>Clostridia</taxon>
        <taxon>Eubacteriales</taxon>
        <taxon>Clostridiaceae</taxon>
        <taxon>Clostridium</taxon>
    </lineage>
</organism>
<dbReference type="InterPro" id="IPR012460">
    <property type="entry name" value="DUF1667"/>
</dbReference>
<keyword evidence="2" id="KW-1185">Reference proteome</keyword>
<dbReference type="SUPFAM" id="SSF160148">
    <property type="entry name" value="CPE0013-like"/>
    <property type="match status" value="1"/>
</dbReference>
<dbReference type="InterPro" id="IPR036593">
    <property type="entry name" value="CPE0013-like_sf"/>
</dbReference>
<evidence type="ECO:0000313" key="2">
    <source>
        <dbReference type="Proteomes" id="UP000076603"/>
    </source>
</evidence>
<dbReference type="EMBL" id="LWAE01000001">
    <property type="protein sequence ID" value="KZL93351.1"/>
    <property type="molecule type" value="Genomic_DNA"/>
</dbReference>
<dbReference type="Pfam" id="PF07892">
    <property type="entry name" value="DUF1667"/>
    <property type="match status" value="1"/>
</dbReference>
<accession>A0A162U2B1</accession>
<dbReference type="STRING" id="1121326.CLMAG_03750"/>
<sequence length="129" mass="13865">MSTRDLICIGCPIGCQLQAKLEGNEVVEVTGNTCKKGVEYAAKECTNPTRIVTSSVCVKDGEIEMVAVKTDSDIPKEKIFDCIKELKDVVVSAPVNIGDIIIENVLGTGVNIVATRKIAKVDKKEDKIA</sequence>
<protein>
    <recommendedName>
        <fullName evidence="3">DUF1667 domain-containing protein</fullName>
    </recommendedName>
</protein>